<dbReference type="RefSeq" id="WP_097379541.1">
    <property type="nucleotide sequence ID" value="NZ_NXNI01000001.1"/>
</dbReference>
<accession>A0A2A5QUT7</accession>
<reference evidence="2 3" key="1">
    <citation type="submission" date="2017-09" db="EMBL/GenBank/DDBJ databases">
        <title>Genome sequences of Natrinema ejinorence JCM 13890T.</title>
        <authorList>
            <person name="Roh S.W."/>
            <person name="Kim Y.B."/>
            <person name="Kim J.Y."/>
        </authorList>
    </citation>
    <scope>NUCLEOTIDE SEQUENCE [LARGE SCALE GENOMIC DNA]</scope>
    <source>
        <strain evidence="2 3">JCM 13890</strain>
    </source>
</reference>
<comment type="caution">
    <text evidence="2">The sequence shown here is derived from an EMBL/GenBank/DDBJ whole genome shotgun (WGS) entry which is preliminary data.</text>
</comment>
<proteinExistence type="predicted"/>
<dbReference type="OrthoDB" id="196937at2157"/>
<dbReference type="Proteomes" id="UP000219689">
    <property type="component" value="Unassembled WGS sequence"/>
</dbReference>
<name>A0A2A5QUT7_9EURY</name>
<feature type="domain" description="DUF7511" evidence="1">
    <location>
        <begin position="25"/>
        <end position="60"/>
    </location>
</feature>
<keyword evidence="3" id="KW-1185">Reference proteome</keyword>
<gene>
    <name evidence="2" type="ORF">CP557_08760</name>
</gene>
<dbReference type="Pfam" id="PF24351">
    <property type="entry name" value="DUF7511"/>
    <property type="match status" value="1"/>
</dbReference>
<sequence length="60" mass="6661">MTRNETQVPDETQSGVTPLELLSDDEGVWTAVPADASGDERVREWLEIESGGLCDLEAWR</sequence>
<dbReference type="EMBL" id="NXNI01000001">
    <property type="protein sequence ID" value="PCR90592.1"/>
    <property type="molecule type" value="Genomic_DNA"/>
</dbReference>
<evidence type="ECO:0000313" key="3">
    <source>
        <dbReference type="Proteomes" id="UP000219689"/>
    </source>
</evidence>
<evidence type="ECO:0000259" key="1">
    <source>
        <dbReference type="Pfam" id="PF24351"/>
    </source>
</evidence>
<protein>
    <recommendedName>
        <fullName evidence="1">DUF7511 domain-containing protein</fullName>
    </recommendedName>
</protein>
<evidence type="ECO:0000313" key="2">
    <source>
        <dbReference type="EMBL" id="PCR90592.1"/>
    </source>
</evidence>
<dbReference type="InterPro" id="IPR055933">
    <property type="entry name" value="DUF7511"/>
</dbReference>
<organism evidence="2 3">
    <name type="scientific">Natrinema ejinorense</name>
    <dbReference type="NCBI Taxonomy" id="373386"/>
    <lineage>
        <taxon>Archaea</taxon>
        <taxon>Methanobacteriati</taxon>
        <taxon>Methanobacteriota</taxon>
        <taxon>Stenosarchaea group</taxon>
        <taxon>Halobacteria</taxon>
        <taxon>Halobacteriales</taxon>
        <taxon>Natrialbaceae</taxon>
        <taxon>Natrinema</taxon>
    </lineage>
</organism>
<dbReference type="AlphaFoldDB" id="A0A2A5QUT7"/>